<evidence type="ECO:0000259" key="9">
    <source>
        <dbReference type="PROSITE" id="PS51379"/>
    </source>
</evidence>
<protein>
    <recommendedName>
        <fullName evidence="8">Ferredoxin</fullName>
    </recommendedName>
</protein>
<dbReference type="GO" id="GO:0051538">
    <property type="term" value="F:3 iron, 4 sulfur cluster binding"/>
    <property type="evidence" value="ECO:0007669"/>
    <property type="project" value="UniProtKB-KW"/>
</dbReference>
<keyword evidence="2 8" id="KW-0813">Transport</keyword>
<evidence type="ECO:0000256" key="8">
    <source>
        <dbReference type="RuleBase" id="RU368020"/>
    </source>
</evidence>
<evidence type="ECO:0000256" key="7">
    <source>
        <dbReference type="ARBA" id="ARBA00023291"/>
    </source>
</evidence>
<feature type="domain" description="4Fe-4S ferredoxin-type" evidence="9">
    <location>
        <begin position="1"/>
        <end position="29"/>
    </location>
</feature>
<evidence type="ECO:0000313" key="10">
    <source>
        <dbReference type="EMBL" id="CBW54669.1"/>
    </source>
</evidence>
<dbReference type="PRINTS" id="PR00352">
    <property type="entry name" value="3FE4SFRDOXIN"/>
</dbReference>
<dbReference type="SUPFAM" id="SSF54862">
    <property type="entry name" value="4Fe-4S ferredoxins"/>
    <property type="match status" value="1"/>
</dbReference>
<dbReference type="GO" id="GO:0005506">
    <property type="term" value="F:iron ion binding"/>
    <property type="evidence" value="ECO:0007669"/>
    <property type="project" value="UniProtKB-UniRule"/>
</dbReference>
<dbReference type="EMBL" id="FR687018">
    <property type="protein sequence ID" value="CBW54669.1"/>
    <property type="molecule type" value="Genomic_DNA"/>
</dbReference>
<comment type="function">
    <text evidence="8">Ferredoxins are iron-sulfur proteins that transfer electrons in a wide variety of metabolic reactions.</text>
</comment>
<keyword evidence="3 8" id="KW-0479">Metal-binding</keyword>
<proteinExistence type="predicted"/>
<keyword evidence="5 8" id="KW-0408">Iron</keyword>
<name>F0V3Y6_9ACTN</name>
<dbReference type="PANTHER" id="PTHR36923">
    <property type="entry name" value="FERREDOXIN"/>
    <property type="match status" value="1"/>
</dbReference>
<dbReference type="Gene3D" id="3.30.70.20">
    <property type="match status" value="1"/>
</dbReference>
<evidence type="ECO:0000256" key="6">
    <source>
        <dbReference type="ARBA" id="ARBA00023014"/>
    </source>
</evidence>
<dbReference type="InterPro" id="IPR017896">
    <property type="entry name" value="4Fe4S_Fe-S-bd"/>
</dbReference>
<dbReference type="AlphaFoldDB" id="F0V3Y6"/>
<dbReference type="Pfam" id="PF13370">
    <property type="entry name" value="Fer4_13"/>
    <property type="match status" value="1"/>
</dbReference>
<organism evidence="10">
    <name type="scientific">Streptomyces cinnabarigriseus</name>
    <dbReference type="NCBI Taxonomy" id="319633"/>
    <lineage>
        <taxon>Bacteria</taxon>
        <taxon>Bacillati</taxon>
        <taxon>Actinomycetota</taxon>
        <taxon>Actinomycetes</taxon>
        <taxon>Kitasatosporales</taxon>
        <taxon>Streptomycetaceae</taxon>
        <taxon>Streptomyces</taxon>
    </lineage>
</organism>
<keyword evidence="7" id="KW-0003">3Fe-4S</keyword>
<dbReference type="PROSITE" id="PS51379">
    <property type="entry name" value="4FE4S_FER_2"/>
    <property type="match status" value="1"/>
</dbReference>
<evidence type="ECO:0000256" key="2">
    <source>
        <dbReference type="ARBA" id="ARBA00022448"/>
    </source>
</evidence>
<evidence type="ECO:0000256" key="4">
    <source>
        <dbReference type="ARBA" id="ARBA00022982"/>
    </source>
</evidence>
<evidence type="ECO:0000256" key="5">
    <source>
        <dbReference type="ARBA" id="ARBA00023004"/>
    </source>
</evidence>
<sequence length="65" mass="7172">MRIDIDKDRCLGSGQCRQYAPEVFDQDEDDALVTLLDAVPPQEFHDAVRDAAMLCPGAVITLHEG</sequence>
<evidence type="ECO:0000256" key="1">
    <source>
        <dbReference type="ARBA" id="ARBA00001927"/>
    </source>
</evidence>
<dbReference type="InterPro" id="IPR001080">
    <property type="entry name" value="3Fe4S_ferredoxin"/>
</dbReference>
<dbReference type="InterPro" id="IPR051269">
    <property type="entry name" value="Fe-S_cluster_ET"/>
</dbReference>
<dbReference type="GO" id="GO:0009055">
    <property type="term" value="F:electron transfer activity"/>
    <property type="evidence" value="ECO:0007669"/>
    <property type="project" value="UniProtKB-UniRule"/>
</dbReference>
<reference evidence="10" key="1">
    <citation type="submission" date="2010-08" db="EMBL/GenBank/DDBJ databases">
        <title>Mining the cinnabaramide biosynthetic pathway to generate novel proteasome inhibitors with improved bioactivity.</title>
        <authorList>
            <person name="Rachid S."/>
            <person name="Huo L."/>
            <person name="Stadler M."/>
            <person name="Bitzer J."/>
            <person name="Mueller R."/>
        </authorList>
    </citation>
    <scope>NUCLEOTIDE SEQUENCE</scope>
    <source>
        <strain evidence="10">JS360</strain>
    </source>
</reference>
<evidence type="ECO:0000256" key="3">
    <source>
        <dbReference type="ARBA" id="ARBA00022723"/>
    </source>
</evidence>
<keyword evidence="4 8" id="KW-0249">Electron transport</keyword>
<accession>F0V3Y6</accession>
<dbReference type="PANTHER" id="PTHR36923:SF3">
    <property type="entry name" value="FERREDOXIN"/>
    <property type="match status" value="1"/>
</dbReference>
<keyword evidence="6 8" id="KW-0411">Iron-sulfur</keyword>
<comment type="cofactor">
    <cofactor evidence="1">
        <name>[3Fe-4S] cluster</name>
        <dbReference type="ChEBI" id="CHEBI:21137"/>
    </cofactor>
</comment>